<organism evidence="1">
    <name type="scientific">virus sp. ct8MV80</name>
    <dbReference type="NCBI Taxonomy" id="2826793"/>
    <lineage>
        <taxon>Viruses</taxon>
    </lineage>
</organism>
<name>A0A8S5R7G5_9VIRU</name>
<protein>
    <submittedName>
        <fullName evidence="1">Uncharacterized protein</fullName>
    </submittedName>
</protein>
<dbReference type="EMBL" id="BK015835">
    <property type="protein sequence ID" value="DAE27319.1"/>
    <property type="molecule type" value="Genomic_DNA"/>
</dbReference>
<proteinExistence type="predicted"/>
<reference evidence="1" key="1">
    <citation type="journal article" date="2021" name="Proc. Natl. Acad. Sci. U.S.A.">
        <title>A Catalog of Tens of Thousands of Viruses from Human Metagenomes Reveals Hidden Associations with Chronic Diseases.</title>
        <authorList>
            <person name="Tisza M.J."/>
            <person name="Buck C.B."/>
        </authorList>
    </citation>
    <scope>NUCLEOTIDE SEQUENCE</scope>
    <source>
        <strain evidence="1">Ct8MV80</strain>
    </source>
</reference>
<evidence type="ECO:0000313" key="1">
    <source>
        <dbReference type="EMBL" id="DAE27319.1"/>
    </source>
</evidence>
<sequence length="112" mass="12320">MGVYTKLYLFIEKGVTALMVFRREKVVFTAGGTREFHVPSSVSMVKLEVKSGNVTVEGRLTQDSDYVQISGVKADLTKSAVAPKGITSFEVARYHQIRLSYSGTDPVISVML</sequence>
<accession>A0A8S5R7G5</accession>